<dbReference type="KEGG" id="pfy:PFICI_01127"/>
<dbReference type="CDD" id="cd02440">
    <property type="entry name" value="AdoMet_MTases"/>
    <property type="match status" value="1"/>
</dbReference>
<feature type="region of interest" description="Disordered" evidence="2">
    <location>
        <begin position="1"/>
        <end position="28"/>
    </location>
</feature>
<comment type="similarity">
    <text evidence="1">Belongs to the methyltransferase superfamily. LaeA methyltransferase family.</text>
</comment>
<sequence length="484" mass="54791">METNYPEITDDSDNHSSAAWSYADSSPEPNSFVVGPDLLPYPANPMSVPAYVFPSELISAVRRSQQTYRGAVENTSATPWMNFMSQGAWNEANPPIGHVPRYSTESRGIQSWYTTQAPPAYNIYSQNPINNAISLPGRNMGPWNVQPSPGANSLAFAASSSVPISSVQSPFHSSEASWLREVDGAFDRNPDGSSIHETGSIYLAENERYYHRYNEGSYWFPNDAEEQDRLDFQHAMFRIMTGDKLALAPVKAPSNVMDVGTGTGIWAIEFAKENPDSQVYGMDLSAIQPAEHGAPNCSFEVDDAEEEWAGYPMFDYVHLRFVNVCFYNPKAVMDHAFRNLNPGGWIEYQDYDPEFKQANPHYKGMALIRWYQMAIRGALMKGRNILIARQYKQMMQEIGFVDVHEENIQVPVGKWMDDQRMKTVGQYMHRNVLDGLRGPYWKMMRAAGLSPQEIDAFIAEVRSELSDEKNNSYCRMIIIWGRKP</sequence>
<reference evidence="4" key="1">
    <citation type="journal article" date="2015" name="BMC Genomics">
        <title>Genomic and transcriptomic analysis of the endophytic fungus Pestalotiopsis fici reveals its lifestyle and high potential for synthesis of natural products.</title>
        <authorList>
            <person name="Wang X."/>
            <person name="Zhang X."/>
            <person name="Liu L."/>
            <person name="Xiang M."/>
            <person name="Wang W."/>
            <person name="Sun X."/>
            <person name="Che Y."/>
            <person name="Guo L."/>
            <person name="Liu G."/>
            <person name="Guo L."/>
            <person name="Wang C."/>
            <person name="Yin W.B."/>
            <person name="Stadler M."/>
            <person name="Zhang X."/>
            <person name="Liu X."/>
        </authorList>
    </citation>
    <scope>NUCLEOTIDE SEQUENCE [LARGE SCALE GENOMIC DNA]</scope>
    <source>
        <strain evidence="4">W106-1 / CGMCC3.15140</strain>
    </source>
</reference>
<dbReference type="OrthoDB" id="2013972at2759"/>
<dbReference type="GO" id="GO:0008168">
    <property type="term" value="F:methyltransferase activity"/>
    <property type="evidence" value="ECO:0007669"/>
    <property type="project" value="TreeGrafter"/>
</dbReference>
<accession>W3XMU0</accession>
<dbReference type="AlphaFoldDB" id="W3XMU0"/>
<evidence type="ECO:0008006" key="5">
    <source>
        <dbReference type="Google" id="ProtNLM"/>
    </source>
</evidence>
<name>W3XMU0_PESFW</name>
<dbReference type="Proteomes" id="UP000030651">
    <property type="component" value="Unassembled WGS sequence"/>
</dbReference>
<dbReference type="OMA" id="HAMFRIM"/>
<protein>
    <recommendedName>
        <fullName evidence="5">Methyltransferase domain-containing protein</fullName>
    </recommendedName>
</protein>
<keyword evidence="4" id="KW-1185">Reference proteome</keyword>
<dbReference type="Gene3D" id="3.40.50.150">
    <property type="entry name" value="Vaccinia Virus protein VP39"/>
    <property type="match status" value="1"/>
</dbReference>
<dbReference type="PANTHER" id="PTHR43591">
    <property type="entry name" value="METHYLTRANSFERASE"/>
    <property type="match status" value="1"/>
</dbReference>
<evidence type="ECO:0000256" key="1">
    <source>
        <dbReference type="ARBA" id="ARBA00038158"/>
    </source>
</evidence>
<dbReference type="PANTHER" id="PTHR43591:SF102">
    <property type="entry name" value="S-ADENOSYL-L-METHIONINE-DEPENDENT METHYLTRANSFERASE"/>
    <property type="match status" value="1"/>
</dbReference>
<dbReference type="InterPro" id="IPR029063">
    <property type="entry name" value="SAM-dependent_MTases_sf"/>
</dbReference>
<dbReference type="eggNOG" id="ENOG502SMFK">
    <property type="taxonomic scope" value="Eukaryota"/>
</dbReference>
<evidence type="ECO:0000256" key="2">
    <source>
        <dbReference type="SAM" id="MobiDB-lite"/>
    </source>
</evidence>
<dbReference type="GeneID" id="19266140"/>
<evidence type="ECO:0000313" key="4">
    <source>
        <dbReference type="Proteomes" id="UP000030651"/>
    </source>
</evidence>
<dbReference type="EMBL" id="KI912109">
    <property type="protein sequence ID" value="ETS87299.1"/>
    <property type="molecule type" value="Genomic_DNA"/>
</dbReference>
<dbReference type="HOGENOM" id="CLU_563928_0_0_1"/>
<dbReference type="SUPFAM" id="SSF53335">
    <property type="entry name" value="S-adenosyl-L-methionine-dependent methyltransferases"/>
    <property type="match status" value="1"/>
</dbReference>
<feature type="compositionally biased region" description="Polar residues" evidence="2">
    <location>
        <begin position="15"/>
        <end position="28"/>
    </location>
</feature>
<dbReference type="Pfam" id="PF13489">
    <property type="entry name" value="Methyltransf_23"/>
    <property type="match status" value="1"/>
</dbReference>
<dbReference type="RefSeq" id="XP_007827899.1">
    <property type="nucleotide sequence ID" value="XM_007829708.1"/>
</dbReference>
<gene>
    <name evidence="3" type="ORF">PFICI_01127</name>
</gene>
<proteinExistence type="inferred from homology"/>
<dbReference type="InParanoid" id="W3XMU0"/>
<evidence type="ECO:0000313" key="3">
    <source>
        <dbReference type="EMBL" id="ETS87299.1"/>
    </source>
</evidence>
<organism evidence="3 4">
    <name type="scientific">Pestalotiopsis fici (strain W106-1 / CGMCC3.15140)</name>
    <dbReference type="NCBI Taxonomy" id="1229662"/>
    <lineage>
        <taxon>Eukaryota</taxon>
        <taxon>Fungi</taxon>
        <taxon>Dikarya</taxon>
        <taxon>Ascomycota</taxon>
        <taxon>Pezizomycotina</taxon>
        <taxon>Sordariomycetes</taxon>
        <taxon>Xylariomycetidae</taxon>
        <taxon>Amphisphaeriales</taxon>
        <taxon>Sporocadaceae</taxon>
        <taxon>Pestalotiopsis</taxon>
    </lineage>
</organism>